<dbReference type="EMBL" id="RZHF01000005">
    <property type="protein sequence ID" value="RUR33581.1"/>
    <property type="molecule type" value="Genomic_DNA"/>
</dbReference>
<accession>A0A3S0YLX7</accession>
<dbReference type="Proteomes" id="UP000287023">
    <property type="component" value="Unassembled WGS sequence"/>
</dbReference>
<dbReference type="RefSeq" id="WP_127060200.1">
    <property type="nucleotide sequence ID" value="NZ_RZHF01000005.1"/>
</dbReference>
<gene>
    <name evidence="7" type="ORF">ELY38_03910</name>
</gene>
<dbReference type="NCBIfam" id="TIGR00374">
    <property type="entry name" value="flippase-like domain"/>
    <property type="match status" value="1"/>
</dbReference>
<dbReference type="PANTHER" id="PTHR37693:SF1">
    <property type="entry name" value="INTEGRAL MEMBRANE PROTEIN"/>
    <property type="match status" value="1"/>
</dbReference>
<feature type="transmembrane region" description="Helical" evidence="6">
    <location>
        <begin position="46"/>
        <end position="67"/>
    </location>
</feature>
<comment type="subcellular location">
    <subcellularLocation>
        <location evidence="1">Cell membrane</location>
        <topology evidence="1">Multi-pass membrane protein</topology>
    </subcellularLocation>
</comment>
<keyword evidence="4 6" id="KW-1133">Transmembrane helix</keyword>
<keyword evidence="8" id="KW-1185">Reference proteome</keyword>
<organism evidence="7 8">
    <name type="scientific">Vreelandella nanhaiensis</name>
    <dbReference type="NCBI Taxonomy" id="1258546"/>
    <lineage>
        <taxon>Bacteria</taxon>
        <taxon>Pseudomonadati</taxon>
        <taxon>Pseudomonadota</taxon>
        <taxon>Gammaproteobacteria</taxon>
        <taxon>Oceanospirillales</taxon>
        <taxon>Halomonadaceae</taxon>
        <taxon>Vreelandella</taxon>
    </lineage>
</organism>
<dbReference type="InterPro" id="IPR022791">
    <property type="entry name" value="L-PG_synthase/AglD"/>
</dbReference>
<feature type="transmembrane region" description="Helical" evidence="6">
    <location>
        <begin position="162"/>
        <end position="183"/>
    </location>
</feature>
<evidence type="ECO:0000256" key="6">
    <source>
        <dbReference type="SAM" id="Phobius"/>
    </source>
</evidence>
<name>A0A3S0YLX7_9GAMM</name>
<dbReference type="PANTHER" id="PTHR37693">
    <property type="entry name" value="PHOSPHATIDYLGLYCEROL LYSYLTRANSFERASE"/>
    <property type="match status" value="1"/>
</dbReference>
<evidence type="ECO:0000256" key="1">
    <source>
        <dbReference type="ARBA" id="ARBA00004651"/>
    </source>
</evidence>
<dbReference type="Pfam" id="PF03706">
    <property type="entry name" value="LPG_synthase_TM"/>
    <property type="match status" value="1"/>
</dbReference>
<evidence type="ECO:0000256" key="2">
    <source>
        <dbReference type="ARBA" id="ARBA00022475"/>
    </source>
</evidence>
<reference evidence="7 8" key="1">
    <citation type="submission" date="2018-12" db="EMBL/GenBank/DDBJ databases">
        <title>three novel Halomonas strain isolated from plants.</title>
        <authorList>
            <person name="Sun C."/>
        </authorList>
    </citation>
    <scope>NUCLEOTIDE SEQUENCE [LARGE SCALE GENOMIC DNA]</scope>
    <source>
        <strain evidence="7 8">JCM 18142</strain>
    </source>
</reference>
<feature type="transmembrane region" description="Helical" evidence="6">
    <location>
        <begin position="136"/>
        <end position="156"/>
    </location>
</feature>
<keyword evidence="2" id="KW-1003">Cell membrane</keyword>
<feature type="transmembrane region" description="Helical" evidence="6">
    <location>
        <begin position="12"/>
        <end position="34"/>
    </location>
</feature>
<evidence type="ECO:0000256" key="5">
    <source>
        <dbReference type="ARBA" id="ARBA00023136"/>
    </source>
</evidence>
<evidence type="ECO:0000256" key="3">
    <source>
        <dbReference type="ARBA" id="ARBA00022692"/>
    </source>
</evidence>
<dbReference type="OrthoDB" id="5559127at2"/>
<evidence type="ECO:0000313" key="8">
    <source>
        <dbReference type="Proteomes" id="UP000287023"/>
    </source>
</evidence>
<keyword evidence="3 6" id="KW-0812">Transmembrane</keyword>
<evidence type="ECO:0000256" key="4">
    <source>
        <dbReference type="ARBA" id="ARBA00022989"/>
    </source>
</evidence>
<dbReference type="GO" id="GO:0005886">
    <property type="term" value="C:plasma membrane"/>
    <property type="evidence" value="ECO:0007669"/>
    <property type="project" value="UniProtKB-SubCell"/>
</dbReference>
<keyword evidence="5 6" id="KW-0472">Membrane</keyword>
<comment type="caution">
    <text evidence="7">The sequence shown here is derived from an EMBL/GenBank/DDBJ whole genome shotgun (WGS) entry which is preliminary data.</text>
</comment>
<protein>
    <submittedName>
        <fullName evidence="7">Flippase-like domain-containing protein</fullName>
    </submittedName>
</protein>
<evidence type="ECO:0000313" key="7">
    <source>
        <dbReference type="EMBL" id="RUR33581.1"/>
    </source>
</evidence>
<sequence>MQKSVKQRQWQRWPLHLLFIVLALAAPLLLTHWIGGDAAWSALSSFPFSILLAMLALAALCWNLNALRLRLLLNGRAGPLNQRSALGIELASKCALCATPGGSGGPAVLLALLARRDLSPSKGAGVFLIDQGFDSLFFIGLLSGLVVYTLAVDTGWPYQALVQWSLAGLLAAIVLVSLCLWTLPRWRIRPSGRRSLFGHTWQRKLFRRYLRARQTFLRTLKLPKRVLGTVLVLTMMHWCARYSLLYLAVMGVGGNIDWLWTFFTQMLGMAASQFSFLPGGAGTAEIGVSALLMPFLTTAQVGAAVLIWRLVSYHLYILAGAPVLLWFGFRSLRQRSLALESGLGRPGN</sequence>
<proteinExistence type="predicted"/>
<dbReference type="AlphaFoldDB" id="A0A3S0YLX7"/>
<feature type="transmembrane region" description="Helical" evidence="6">
    <location>
        <begin position="313"/>
        <end position="329"/>
    </location>
</feature>